<evidence type="ECO:0000313" key="3">
    <source>
        <dbReference type="Proteomes" id="UP000740605"/>
    </source>
</evidence>
<feature type="transmembrane region" description="Helical" evidence="1">
    <location>
        <begin position="195"/>
        <end position="213"/>
    </location>
</feature>
<keyword evidence="1" id="KW-0472">Membrane</keyword>
<gene>
    <name evidence="2" type="ORF">J0P97_09620</name>
</gene>
<keyword evidence="1" id="KW-1133">Transmembrane helix</keyword>
<dbReference type="EMBL" id="JAFLHG010000008">
    <property type="protein sequence ID" value="MBT8798331.1"/>
    <property type="molecule type" value="Genomic_DNA"/>
</dbReference>
<name>A0ABS5XV88_9MICO</name>
<evidence type="ECO:0000313" key="2">
    <source>
        <dbReference type="EMBL" id="MBT8798331.1"/>
    </source>
</evidence>
<feature type="transmembrane region" description="Helical" evidence="1">
    <location>
        <begin position="362"/>
        <end position="380"/>
    </location>
</feature>
<proteinExistence type="predicted"/>
<protein>
    <submittedName>
        <fullName evidence="2">Uncharacterized protein</fullName>
    </submittedName>
</protein>
<organism evidence="2 3">
    <name type="scientific">Microbacterium flavum</name>
    <dbReference type="NCBI Taxonomy" id="415216"/>
    <lineage>
        <taxon>Bacteria</taxon>
        <taxon>Bacillati</taxon>
        <taxon>Actinomycetota</taxon>
        <taxon>Actinomycetes</taxon>
        <taxon>Micrococcales</taxon>
        <taxon>Microbacteriaceae</taxon>
        <taxon>Microbacterium</taxon>
    </lineage>
</organism>
<sequence>MSEASGGRSPALIDTRSGRFETGAALVAAVLVGVDVPLPYNTPLSIVVGLALLPVVLNGGRRYRSFVALCILVFSTVGTGLLIAEFSSAPSSTSLAIAQCMRVLSLAFAFAVLLWARGRTGARRIILAFATGMLVSVPIGGIHLLNPWKFDLGLPLTLIALSLPFVYRRPIPQAVVGLLLIAVNAAFSSRSAAGFLLIAVAVSFTITPAADGVRRGRAWVVFRYAQVAAVAAGAYFLLQAAILDGMLGDDLQERTQAQVAASGSVLTGGRPEMGASVALITSNPWGYGAGAIPTPTQILVAKSGMARLGYDPNNGYVERYMFGTSFEVHSTLGDLWITFGIVGAVLAIFCVIVLLRGTGHAMATGTLSTVAVYLVIRGVWDMAFSPVYTSVLLLPLALAVVAIPRRTLVDDVGVR</sequence>
<evidence type="ECO:0000256" key="1">
    <source>
        <dbReference type="SAM" id="Phobius"/>
    </source>
</evidence>
<accession>A0ABS5XV88</accession>
<feature type="transmembrane region" description="Helical" evidence="1">
    <location>
        <begin position="220"/>
        <end position="242"/>
    </location>
</feature>
<feature type="transmembrane region" description="Helical" evidence="1">
    <location>
        <begin position="335"/>
        <end position="355"/>
    </location>
</feature>
<feature type="transmembrane region" description="Helical" evidence="1">
    <location>
        <begin position="40"/>
        <end position="59"/>
    </location>
</feature>
<dbReference type="Proteomes" id="UP000740605">
    <property type="component" value="Unassembled WGS sequence"/>
</dbReference>
<feature type="transmembrane region" description="Helical" evidence="1">
    <location>
        <begin position="125"/>
        <end position="144"/>
    </location>
</feature>
<feature type="transmembrane region" description="Helical" evidence="1">
    <location>
        <begin position="386"/>
        <end position="403"/>
    </location>
</feature>
<feature type="transmembrane region" description="Helical" evidence="1">
    <location>
        <begin position="96"/>
        <end position="116"/>
    </location>
</feature>
<comment type="caution">
    <text evidence="2">The sequence shown here is derived from an EMBL/GenBank/DDBJ whole genome shotgun (WGS) entry which is preliminary data.</text>
</comment>
<dbReference type="RefSeq" id="WP_215487574.1">
    <property type="nucleotide sequence ID" value="NZ_BAAAPJ010000006.1"/>
</dbReference>
<feature type="transmembrane region" description="Helical" evidence="1">
    <location>
        <begin position="66"/>
        <end position="84"/>
    </location>
</feature>
<keyword evidence="3" id="KW-1185">Reference proteome</keyword>
<keyword evidence="1" id="KW-0812">Transmembrane</keyword>
<reference evidence="2 3" key="1">
    <citation type="submission" date="2021-03" db="EMBL/GenBank/DDBJ databases">
        <title>Microbacterium pauli sp. nov., isolated from microfiltered milk.</title>
        <authorList>
            <person name="Bellassi P."/>
            <person name="Fontana A."/>
            <person name="Callegari M.L."/>
            <person name="Lorenzo M."/>
            <person name="Cappa F."/>
        </authorList>
    </citation>
    <scope>NUCLEOTIDE SEQUENCE [LARGE SCALE GENOMIC DNA]</scope>
    <source>
        <strain evidence="2 3">DSM 18909</strain>
    </source>
</reference>